<feature type="transmembrane region" description="Helical" evidence="6">
    <location>
        <begin position="55"/>
        <end position="73"/>
    </location>
</feature>
<evidence type="ECO:0000259" key="7">
    <source>
        <dbReference type="Pfam" id="PF10277"/>
    </source>
</evidence>
<dbReference type="STRING" id="121224.E0VD67"/>
<dbReference type="PANTHER" id="PTHR21324:SF2">
    <property type="entry name" value="EG:22E5.9 PROTEIN"/>
    <property type="match status" value="1"/>
</dbReference>
<feature type="domain" description="CWH43-like N-terminal" evidence="7">
    <location>
        <begin position="11"/>
        <end position="230"/>
    </location>
</feature>
<evidence type="ECO:0000256" key="6">
    <source>
        <dbReference type="SAM" id="Phobius"/>
    </source>
</evidence>
<dbReference type="AlphaFoldDB" id="E0VD67"/>
<dbReference type="HOGENOM" id="CLU_059992_2_2_1"/>
<keyword evidence="4 6" id="KW-1133">Transmembrane helix</keyword>
<evidence type="ECO:0000256" key="1">
    <source>
        <dbReference type="ARBA" id="ARBA00004127"/>
    </source>
</evidence>
<dbReference type="Pfam" id="PF10277">
    <property type="entry name" value="Frag1"/>
    <property type="match status" value="1"/>
</dbReference>
<dbReference type="RefSeq" id="XP_002424061.1">
    <property type="nucleotide sequence ID" value="XM_002424016.1"/>
</dbReference>
<dbReference type="KEGG" id="phu:Phum_PHUM106000"/>
<organism>
    <name type="scientific">Pediculus humanus subsp. corporis</name>
    <name type="common">Body louse</name>
    <dbReference type="NCBI Taxonomy" id="121224"/>
    <lineage>
        <taxon>Eukaryota</taxon>
        <taxon>Metazoa</taxon>
        <taxon>Ecdysozoa</taxon>
        <taxon>Arthropoda</taxon>
        <taxon>Hexapoda</taxon>
        <taxon>Insecta</taxon>
        <taxon>Pterygota</taxon>
        <taxon>Neoptera</taxon>
        <taxon>Paraneoptera</taxon>
        <taxon>Psocodea</taxon>
        <taxon>Troctomorpha</taxon>
        <taxon>Phthiraptera</taxon>
        <taxon>Anoplura</taxon>
        <taxon>Pediculidae</taxon>
        <taxon>Pediculus</taxon>
    </lineage>
</organism>
<keyword evidence="10" id="KW-1185">Reference proteome</keyword>
<comment type="subcellular location">
    <subcellularLocation>
        <location evidence="1">Endomembrane system</location>
        <topology evidence="1">Multi-pass membrane protein</topology>
    </subcellularLocation>
</comment>
<reference evidence="8" key="2">
    <citation type="submission" date="2007-04" db="EMBL/GenBank/DDBJ databases">
        <title>The genome of the human body louse.</title>
        <authorList>
            <consortium name="The Human Body Louse Genome Consortium"/>
            <person name="Kirkness E."/>
            <person name="Walenz B."/>
            <person name="Hass B."/>
            <person name="Bruggner R."/>
            <person name="Strausberg R."/>
        </authorList>
    </citation>
    <scope>NUCLEOTIDE SEQUENCE</scope>
    <source>
        <strain evidence="8">USDA</strain>
    </source>
</reference>
<dbReference type="GO" id="GO:0012505">
    <property type="term" value="C:endomembrane system"/>
    <property type="evidence" value="ECO:0007669"/>
    <property type="project" value="UniProtKB-SubCell"/>
</dbReference>
<dbReference type="PANTHER" id="PTHR21324">
    <property type="entry name" value="FASTING-INDUCIBLE INTEGRAL MEMBRANE PROTEIN TM6P1-RELATED"/>
    <property type="match status" value="1"/>
</dbReference>
<evidence type="ECO:0000256" key="4">
    <source>
        <dbReference type="ARBA" id="ARBA00022989"/>
    </source>
</evidence>
<dbReference type="GeneID" id="8238184"/>
<dbReference type="EMBL" id="DS235072">
    <property type="protein sequence ID" value="EEB11323.1"/>
    <property type="molecule type" value="Genomic_DNA"/>
</dbReference>
<evidence type="ECO:0000313" key="9">
    <source>
        <dbReference type="EnsemblMetazoa" id="PHUM106000-PA"/>
    </source>
</evidence>
<evidence type="ECO:0000256" key="5">
    <source>
        <dbReference type="ARBA" id="ARBA00023136"/>
    </source>
</evidence>
<comment type="similarity">
    <text evidence="2">Belongs to the DRAM/TMEM150 family.</text>
</comment>
<keyword evidence="5 6" id="KW-0472">Membrane</keyword>
<feature type="transmembrane region" description="Helical" evidence="6">
    <location>
        <begin position="121"/>
        <end position="145"/>
    </location>
</feature>
<dbReference type="InterPro" id="IPR019402">
    <property type="entry name" value="CWH43_N"/>
</dbReference>
<reference evidence="9" key="3">
    <citation type="submission" date="2020-05" db="UniProtKB">
        <authorList>
            <consortium name="EnsemblMetazoa"/>
        </authorList>
    </citation>
    <scope>IDENTIFICATION</scope>
    <source>
        <strain evidence="9">USDA</strain>
    </source>
</reference>
<dbReference type="eggNOG" id="KOG4320">
    <property type="taxonomic scope" value="Eukaryota"/>
</dbReference>
<feature type="transmembrane region" description="Helical" evidence="6">
    <location>
        <begin position="12"/>
        <end position="30"/>
    </location>
</feature>
<evidence type="ECO:0000313" key="10">
    <source>
        <dbReference type="Proteomes" id="UP000009046"/>
    </source>
</evidence>
<proteinExistence type="inferred from homology"/>
<evidence type="ECO:0000256" key="2">
    <source>
        <dbReference type="ARBA" id="ARBA00006565"/>
    </source>
</evidence>
<dbReference type="VEuPathDB" id="VectorBase:PHUM106000"/>
<sequence>MKYLCKCYRNLPFVLSIGAPISFLLTYGIAVGNDHVSWLWPYISDTGTLPPENCIFSLLLNSFSFILIGVIYLKYRIVSELVKYKETVNIKSFFNKMSAIFGYLSCFGLIIVANFEETSQVVVHISGAIGGFSFGILYFITQTIFTYKIDPLNKRLFWIRTILTISSIVSTACFLGPIKPAMENFTGDNFLKWTSQDGGYGYHLTSTFFEWILMLSYAGFCFTFYFDFRKVQIIPPQIKAIYGFSC</sequence>
<keyword evidence="3 6" id="KW-0812">Transmembrane</keyword>
<dbReference type="OMA" id="CVYIRHR"/>
<dbReference type="InParanoid" id="E0VD67"/>
<feature type="transmembrane region" description="Helical" evidence="6">
    <location>
        <begin position="208"/>
        <end position="228"/>
    </location>
</feature>
<evidence type="ECO:0000256" key="3">
    <source>
        <dbReference type="ARBA" id="ARBA00022692"/>
    </source>
</evidence>
<feature type="transmembrane region" description="Helical" evidence="6">
    <location>
        <begin position="93"/>
        <end position="115"/>
    </location>
</feature>
<dbReference type="EnsemblMetazoa" id="PHUM106000-RA">
    <property type="protein sequence ID" value="PHUM106000-PA"/>
    <property type="gene ID" value="PHUM106000"/>
</dbReference>
<accession>E0VD67</accession>
<dbReference type="InterPro" id="IPR050911">
    <property type="entry name" value="DRAM/TMEM150_Autophagy_Mod"/>
</dbReference>
<dbReference type="FunCoup" id="E0VD67">
    <property type="interactions" value="258"/>
</dbReference>
<name>E0VD67_PEDHC</name>
<gene>
    <name evidence="9" type="primary">8238184</name>
    <name evidence="8" type="ORF">Phum_PHUM106000</name>
</gene>
<dbReference type="EMBL" id="AAZO01001256">
    <property type="status" value="NOT_ANNOTATED_CDS"/>
    <property type="molecule type" value="Genomic_DNA"/>
</dbReference>
<dbReference type="Proteomes" id="UP000009046">
    <property type="component" value="Unassembled WGS sequence"/>
</dbReference>
<reference evidence="8" key="1">
    <citation type="submission" date="2007-04" db="EMBL/GenBank/DDBJ databases">
        <title>Annotation of Pediculus humanus corporis strain USDA.</title>
        <authorList>
            <person name="Kirkness E."/>
            <person name="Hannick L."/>
            <person name="Hass B."/>
            <person name="Bruggner R."/>
            <person name="Lawson D."/>
            <person name="Bidwell S."/>
            <person name="Joardar V."/>
            <person name="Caler E."/>
            <person name="Walenz B."/>
            <person name="Inman J."/>
            <person name="Schobel S."/>
            <person name="Galinsky K."/>
            <person name="Amedeo P."/>
            <person name="Strausberg R."/>
        </authorList>
    </citation>
    <scope>NUCLEOTIDE SEQUENCE</scope>
    <source>
        <strain evidence="8">USDA</strain>
    </source>
</reference>
<protein>
    <recommendedName>
        <fullName evidence="7">CWH43-like N-terminal domain-containing protein</fullName>
    </recommendedName>
</protein>
<feature type="transmembrane region" description="Helical" evidence="6">
    <location>
        <begin position="157"/>
        <end position="178"/>
    </location>
</feature>
<dbReference type="OrthoDB" id="191706at2759"/>
<dbReference type="CTD" id="8238184"/>
<evidence type="ECO:0000313" key="8">
    <source>
        <dbReference type="EMBL" id="EEB11323.1"/>
    </source>
</evidence>